<dbReference type="Pfam" id="PF00174">
    <property type="entry name" value="Oxidored_molyb"/>
    <property type="match status" value="1"/>
</dbReference>
<dbReference type="Proteomes" id="UP000766595">
    <property type="component" value="Unassembled WGS sequence"/>
</dbReference>
<feature type="signal peptide" evidence="1">
    <location>
        <begin position="1"/>
        <end position="25"/>
    </location>
</feature>
<evidence type="ECO:0000313" key="4">
    <source>
        <dbReference type="Proteomes" id="UP000766595"/>
    </source>
</evidence>
<accession>A0A947D7I2</accession>
<protein>
    <submittedName>
        <fullName evidence="3">Molybdopterin-dependent oxidoreductase</fullName>
    </submittedName>
</protein>
<dbReference type="AlphaFoldDB" id="A0A947D7I2"/>
<dbReference type="InterPro" id="IPR036374">
    <property type="entry name" value="OxRdtase_Mopterin-bd_sf"/>
</dbReference>
<gene>
    <name evidence="3" type="ORF">KL771_23235</name>
</gene>
<dbReference type="SUPFAM" id="SSF56524">
    <property type="entry name" value="Oxidoreductase molybdopterin-binding domain"/>
    <property type="match status" value="1"/>
</dbReference>
<dbReference type="EMBL" id="JAHHZF010000013">
    <property type="protein sequence ID" value="MBT9292396.1"/>
    <property type="molecule type" value="Genomic_DNA"/>
</dbReference>
<feature type="chain" id="PRO_5036715214" evidence="1">
    <location>
        <begin position="26"/>
        <end position="170"/>
    </location>
</feature>
<keyword evidence="4" id="KW-1185">Reference proteome</keyword>
<name>A0A947D7I2_9HYPH</name>
<proteinExistence type="predicted"/>
<evidence type="ECO:0000256" key="1">
    <source>
        <dbReference type="SAM" id="SignalP"/>
    </source>
</evidence>
<reference evidence="3 4" key="1">
    <citation type="submission" date="2021-06" db="EMBL/GenBank/DDBJ databases">
        <authorList>
            <person name="Grouzdev D.S."/>
            <person name="Koziaeva V."/>
        </authorList>
    </citation>
    <scope>NUCLEOTIDE SEQUENCE [LARGE SCALE GENOMIC DNA]</scope>
    <source>
        <strain evidence="3 4">22</strain>
    </source>
</reference>
<comment type="caution">
    <text evidence="3">The sequence shown here is derived from an EMBL/GenBank/DDBJ whole genome shotgun (WGS) entry which is preliminary data.</text>
</comment>
<dbReference type="Gene3D" id="3.90.420.10">
    <property type="entry name" value="Oxidoreductase, molybdopterin-binding domain"/>
    <property type="match status" value="1"/>
</dbReference>
<feature type="domain" description="Oxidoreductase molybdopterin-binding" evidence="2">
    <location>
        <begin position="69"/>
        <end position="144"/>
    </location>
</feature>
<keyword evidence="1" id="KW-0732">Signal</keyword>
<evidence type="ECO:0000313" key="3">
    <source>
        <dbReference type="EMBL" id="MBT9292396.1"/>
    </source>
</evidence>
<evidence type="ECO:0000259" key="2">
    <source>
        <dbReference type="Pfam" id="PF00174"/>
    </source>
</evidence>
<organism evidence="3 4">
    <name type="scientific">Prosthecodimorpha staleyi</name>
    <dbReference type="NCBI Taxonomy" id="2840188"/>
    <lineage>
        <taxon>Bacteria</taxon>
        <taxon>Pseudomonadati</taxon>
        <taxon>Pseudomonadota</taxon>
        <taxon>Alphaproteobacteria</taxon>
        <taxon>Hyphomicrobiales</taxon>
        <taxon>Ancalomicrobiaceae</taxon>
        <taxon>Prosthecodimorpha</taxon>
    </lineage>
</organism>
<dbReference type="InterPro" id="IPR000572">
    <property type="entry name" value="OxRdtase_Mopterin-bd_dom"/>
</dbReference>
<sequence length="170" mass="18155">MIRFLTAGLLTAGLLAFGLSGPVSALDKPQGKVVLTVTGKITETNGSAGAEFDLAMLDALPGRTARMKTPWTEGETTFSGPLCRAILAAAGANGTAPIVVRALNDYAADVPLEDCKNLDMILATKINGEPIPVRAKGPLFVIYPFDKDPSLYNEKYFARSVWQVKSIEIR</sequence>